<dbReference type="InterPro" id="IPR006130">
    <property type="entry name" value="Asp/Orn_carbamoylTrfase"/>
</dbReference>
<keyword evidence="5" id="KW-0963">Cytoplasm</keyword>
<evidence type="ECO:0000256" key="1">
    <source>
        <dbReference type="ARBA" id="ARBA00007805"/>
    </source>
</evidence>
<feature type="binding site" evidence="5">
    <location>
        <begin position="135"/>
        <end position="138"/>
    </location>
    <ligand>
        <name>carbamoyl phosphate</name>
        <dbReference type="ChEBI" id="CHEBI:58228"/>
    </ligand>
</feature>
<comment type="caution">
    <text evidence="5">Lacks conserved residue(s) required for the propagation of feature annotation.</text>
</comment>
<evidence type="ECO:0000256" key="4">
    <source>
        <dbReference type="ARBA" id="ARBA00048772"/>
    </source>
</evidence>
<keyword evidence="3 5" id="KW-0808">Transferase</keyword>
<proteinExistence type="inferred from homology"/>
<dbReference type="Proteomes" id="UP001227964">
    <property type="component" value="Unassembled WGS sequence"/>
</dbReference>
<dbReference type="GO" id="GO:0004585">
    <property type="term" value="F:ornithine carbamoyltransferase activity"/>
    <property type="evidence" value="ECO:0007669"/>
    <property type="project" value="UniProtKB-EC"/>
</dbReference>
<dbReference type="InterPro" id="IPR036901">
    <property type="entry name" value="Asp/Orn_carbamoylTrfase_sf"/>
</dbReference>
<dbReference type="PRINTS" id="PR00102">
    <property type="entry name" value="OTCASE"/>
</dbReference>
<evidence type="ECO:0000259" key="7">
    <source>
        <dbReference type="Pfam" id="PF02729"/>
    </source>
</evidence>
<dbReference type="NCBIfam" id="NF003286">
    <property type="entry name" value="PRK04284.1"/>
    <property type="match status" value="1"/>
</dbReference>
<feature type="binding site" evidence="5">
    <location>
        <begin position="274"/>
        <end position="275"/>
    </location>
    <ligand>
        <name>carbamoyl phosphate</name>
        <dbReference type="ChEBI" id="CHEBI:58228"/>
    </ligand>
</feature>
<comment type="similarity">
    <text evidence="1 5">Belongs to the aspartate/ornithine carbamoyltransferase superfamily. OTCase family.</text>
</comment>
<dbReference type="RefSeq" id="WP_285390659.1">
    <property type="nucleotide sequence ID" value="NZ_JASSVS010000004.1"/>
</dbReference>
<feature type="binding site" evidence="5">
    <location>
        <begin position="236"/>
        <end position="237"/>
    </location>
    <ligand>
        <name>L-ornithine</name>
        <dbReference type="ChEBI" id="CHEBI:46911"/>
    </ligand>
</feature>
<name>A0ABT7IBM6_9GAMM</name>
<feature type="domain" description="Aspartate/ornithine carbamoyltransferase carbamoyl-P binding" evidence="7">
    <location>
        <begin position="8"/>
        <end position="148"/>
    </location>
</feature>
<dbReference type="Pfam" id="PF00185">
    <property type="entry name" value="OTCace"/>
    <property type="match status" value="1"/>
</dbReference>
<evidence type="ECO:0000259" key="6">
    <source>
        <dbReference type="Pfam" id="PF00185"/>
    </source>
</evidence>
<dbReference type="Gene3D" id="3.40.50.1370">
    <property type="entry name" value="Aspartate/ornithine carbamoyltransferase"/>
    <property type="match status" value="2"/>
</dbReference>
<organism evidence="8 9">
    <name type="scientific">Marinobacter azerbaijanicus</name>
    <dbReference type="NCBI Taxonomy" id="3050455"/>
    <lineage>
        <taxon>Bacteria</taxon>
        <taxon>Pseudomonadati</taxon>
        <taxon>Pseudomonadota</taxon>
        <taxon>Gammaproteobacteria</taxon>
        <taxon>Pseudomonadales</taxon>
        <taxon>Marinobacteraceae</taxon>
        <taxon>Marinobacter</taxon>
    </lineage>
</organism>
<evidence type="ECO:0000256" key="3">
    <source>
        <dbReference type="ARBA" id="ARBA00022679"/>
    </source>
</evidence>
<dbReference type="PRINTS" id="PR00100">
    <property type="entry name" value="AOTCASE"/>
</dbReference>
<dbReference type="Pfam" id="PF02729">
    <property type="entry name" value="OTCace_N"/>
    <property type="match status" value="1"/>
</dbReference>
<feature type="binding site" evidence="5">
    <location>
        <position position="168"/>
    </location>
    <ligand>
        <name>L-ornithine</name>
        <dbReference type="ChEBI" id="CHEBI:46911"/>
    </ligand>
</feature>
<dbReference type="PANTHER" id="PTHR45753">
    <property type="entry name" value="ORNITHINE CARBAMOYLTRANSFERASE, MITOCHONDRIAL"/>
    <property type="match status" value="1"/>
</dbReference>
<evidence type="ECO:0000313" key="9">
    <source>
        <dbReference type="Proteomes" id="UP001227964"/>
    </source>
</evidence>
<feature type="binding site" evidence="5">
    <location>
        <begin position="57"/>
        <end position="60"/>
    </location>
    <ligand>
        <name>carbamoyl phosphate</name>
        <dbReference type="ChEBI" id="CHEBI:58228"/>
    </ligand>
</feature>
<dbReference type="EC" id="2.1.3.3" evidence="2 5"/>
<protein>
    <recommendedName>
        <fullName evidence="2 5">Ornithine carbamoyltransferase</fullName>
        <shortName evidence="5">OTCase</shortName>
        <ecNumber evidence="2 5">2.1.3.3</ecNumber>
    </recommendedName>
</protein>
<feature type="binding site" evidence="5">
    <location>
        <position position="108"/>
    </location>
    <ligand>
        <name>carbamoyl phosphate</name>
        <dbReference type="ChEBI" id="CHEBI:58228"/>
    </ligand>
</feature>
<evidence type="ECO:0000256" key="2">
    <source>
        <dbReference type="ARBA" id="ARBA00013007"/>
    </source>
</evidence>
<sequence length="333" mass="36709">MAFNLKNRNFLTLRDFTPREISFLLKLSADLKTAKYVGTEVPKLQGKDIALIFEKNSTRTRVGFEVAAFDQGARVTYLGPTGTHIGHKESVKDTARVLGRVYDAIEYRGFGQAVVEELAQYAGVPVYNGLTNEFHPTQILADFLTMQENVEKPLRDVAFVFIGDAANNMGDSLLIGGAKMGMDVRLCAPKACWPSDAIQKEAQTLATGTGARIMITEDTDAAVAGVDFVYTDVWVSMGEPKEKWAERIKLLQPYQVNAALMEKTGNPRARFMHCLPAFHNTETTAGKEIQSEFGIDAMEVTDEVFESPASIVFDQAENRMHTIKAVLVATLGN</sequence>
<comment type="subcellular location">
    <subcellularLocation>
        <location evidence="5">Cytoplasm</location>
    </subcellularLocation>
</comment>
<dbReference type="InterPro" id="IPR006131">
    <property type="entry name" value="Asp_carbamoyltransf_Asp/Orn-bd"/>
</dbReference>
<accession>A0ABT7IBM6</accession>
<keyword evidence="9" id="KW-1185">Reference proteome</keyword>
<dbReference type="EMBL" id="JASSVS010000004">
    <property type="protein sequence ID" value="MDL0431561.1"/>
    <property type="molecule type" value="Genomic_DNA"/>
</dbReference>
<comment type="catalytic activity">
    <reaction evidence="4 5">
        <text>carbamoyl phosphate + L-ornithine = L-citrulline + phosphate + H(+)</text>
        <dbReference type="Rhea" id="RHEA:19513"/>
        <dbReference type="ChEBI" id="CHEBI:15378"/>
        <dbReference type="ChEBI" id="CHEBI:43474"/>
        <dbReference type="ChEBI" id="CHEBI:46911"/>
        <dbReference type="ChEBI" id="CHEBI:57743"/>
        <dbReference type="ChEBI" id="CHEBI:58228"/>
        <dbReference type="EC" id="2.1.3.3"/>
    </reaction>
</comment>
<dbReference type="InterPro" id="IPR002292">
    <property type="entry name" value="Orn/put_carbamltrans"/>
</dbReference>
<feature type="binding site" evidence="5">
    <location>
        <position position="232"/>
    </location>
    <ligand>
        <name>L-ornithine</name>
        <dbReference type="ChEBI" id="CHEBI:46911"/>
    </ligand>
</feature>
<gene>
    <name evidence="8" type="primary">argF</name>
    <name evidence="8" type="ORF">QPM17_10500</name>
</gene>
<dbReference type="PROSITE" id="PS00097">
    <property type="entry name" value="CARBAMOYLTRANSFERASE"/>
    <property type="match status" value="1"/>
</dbReference>
<dbReference type="InterPro" id="IPR024904">
    <property type="entry name" value="OTCase_ArgI"/>
</dbReference>
<feature type="binding site" evidence="5">
    <location>
        <position position="319"/>
    </location>
    <ligand>
        <name>carbamoyl phosphate</name>
        <dbReference type="ChEBI" id="CHEBI:58228"/>
    </ligand>
</feature>
<evidence type="ECO:0000313" key="8">
    <source>
        <dbReference type="EMBL" id="MDL0431561.1"/>
    </source>
</evidence>
<dbReference type="InterPro" id="IPR006132">
    <property type="entry name" value="Asp/Orn_carbamoyltranf_P-bd"/>
</dbReference>
<feature type="domain" description="Aspartate/ornithine carbamoyltransferase Asp/Orn-binding" evidence="6">
    <location>
        <begin position="156"/>
        <end position="329"/>
    </location>
</feature>
<comment type="caution">
    <text evidence="8">The sequence shown here is derived from an EMBL/GenBank/DDBJ whole genome shotgun (WGS) entry which is preliminary data.</text>
</comment>
<reference evidence="8 9" key="1">
    <citation type="submission" date="2023-06" db="EMBL/GenBank/DDBJ databases">
        <title>Marinobacter azerbaijanicus a moderately halophilic, isolated from Urmia Lake in Azerbaijan region of Iran.</title>
        <authorList>
            <person name="Sanchez-Porro C."/>
            <person name="Aghdam E.M."/>
            <person name="Saheb S.M."/>
            <person name="Tarhriz V."/>
            <person name="Kazemi E."/>
            <person name="Ammozegar M.A."/>
            <person name="Ventosa A."/>
            <person name="Hejazi M.S."/>
        </authorList>
    </citation>
    <scope>NUCLEOTIDE SEQUENCE [LARGE SCALE GENOMIC DNA]</scope>
    <source>
        <strain evidence="8 9">TBZ242</strain>
    </source>
</reference>
<dbReference type="PANTHER" id="PTHR45753:SF2">
    <property type="entry name" value="ORNITHINE CARBAMOYLTRANSFERASE"/>
    <property type="match status" value="1"/>
</dbReference>
<evidence type="ECO:0000256" key="5">
    <source>
        <dbReference type="HAMAP-Rule" id="MF_01109"/>
    </source>
</evidence>
<dbReference type="NCBIfam" id="TIGR00658">
    <property type="entry name" value="orni_carb_tr"/>
    <property type="match status" value="1"/>
</dbReference>
<dbReference type="SUPFAM" id="SSF53671">
    <property type="entry name" value="Aspartate/ornithine carbamoyltransferase"/>
    <property type="match status" value="1"/>
</dbReference>
<dbReference type="HAMAP" id="MF_01109">
    <property type="entry name" value="OTCase"/>
    <property type="match status" value="1"/>
</dbReference>